<protein>
    <recommendedName>
        <fullName evidence="4 9">N-(5'-phosphoribosyl)anthranilate isomerase</fullName>
        <shortName evidence="9">PRAI</shortName>
        <ecNumber evidence="3 9">5.3.1.24</ecNumber>
    </recommendedName>
</protein>
<evidence type="ECO:0000313" key="11">
    <source>
        <dbReference type="EMBL" id="TCT10494.1"/>
    </source>
</evidence>
<evidence type="ECO:0000256" key="3">
    <source>
        <dbReference type="ARBA" id="ARBA00012572"/>
    </source>
</evidence>
<dbReference type="InterPro" id="IPR001240">
    <property type="entry name" value="PRAI_dom"/>
</dbReference>
<feature type="domain" description="N-(5'phosphoribosyl) anthranilate isomerase (PRAI)" evidence="10">
    <location>
        <begin position="6"/>
        <end position="209"/>
    </location>
</feature>
<keyword evidence="7 9" id="KW-0057">Aromatic amino acid biosynthesis</keyword>
<dbReference type="InterPro" id="IPR013785">
    <property type="entry name" value="Aldolase_TIM"/>
</dbReference>
<evidence type="ECO:0000256" key="8">
    <source>
        <dbReference type="ARBA" id="ARBA00023235"/>
    </source>
</evidence>
<comment type="caution">
    <text evidence="11">The sequence shown here is derived from an EMBL/GenBank/DDBJ whole genome shotgun (WGS) entry which is preliminary data.</text>
</comment>
<dbReference type="InterPro" id="IPR011060">
    <property type="entry name" value="RibuloseP-bd_barrel"/>
</dbReference>
<dbReference type="UniPathway" id="UPA00035">
    <property type="reaction ID" value="UER00042"/>
</dbReference>
<evidence type="ECO:0000256" key="7">
    <source>
        <dbReference type="ARBA" id="ARBA00023141"/>
    </source>
</evidence>
<dbReference type="SUPFAM" id="SSF51366">
    <property type="entry name" value="Ribulose-phoshate binding barrel"/>
    <property type="match status" value="1"/>
</dbReference>
<dbReference type="GO" id="GO:0000162">
    <property type="term" value="P:L-tryptophan biosynthetic process"/>
    <property type="evidence" value="ECO:0007669"/>
    <property type="project" value="UniProtKB-UniRule"/>
</dbReference>
<dbReference type="InterPro" id="IPR044643">
    <property type="entry name" value="TrpF_fam"/>
</dbReference>
<dbReference type="NCBIfam" id="NF002298">
    <property type="entry name" value="PRK01222.1-4"/>
    <property type="match status" value="1"/>
</dbReference>
<name>A0A4R3MA84_9BURK</name>
<dbReference type="Pfam" id="PF00697">
    <property type="entry name" value="PRAI"/>
    <property type="match status" value="1"/>
</dbReference>
<reference evidence="11 12" key="1">
    <citation type="submission" date="2019-03" db="EMBL/GenBank/DDBJ databases">
        <title>Genomic Encyclopedia of Type Strains, Phase IV (KMG-IV): sequencing the most valuable type-strain genomes for metagenomic binning, comparative biology and taxonomic classification.</title>
        <authorList>
            <person name="Goeker M."/>
        </authorList>
    </citation>
    <scope>NUCLEOTIDE SEQUENCE [LARGE SCALE GENOMIC DNA]</scope>
    <source>
        <strain evidence="11 12">DSM 24591</strain>
    </source>
</reference>
<dbReference type="PANTHER" id="PTHR42894">
    <property type="entry name" value="N-(5'-PHOSPHORIBOSYL)ANTHRANILATE ISOMERASE"/>
    <property type="match status" value="1"/>
</dbReference>
<comment type="similarity">
    <text evidence="9">Belongs to the TrpF family.</text>
</comment>
<dbReference type="OrthoDB" id="9796196at2"/>
<keyword evidence="8 9" id="KW-0413">Isomerase</keyword>
<organism evidence="11 12">
    <name type="scientific">Paralcaligenes ureilyticus</name>
    <dbReference type="NCBI Taxonomy" id="627131"/>
    <lineage>
        <taxon>Bacteria</taxon>
        <taxon>Pseudomonadati</taxon>
        <taxon>Pseudomonadota</taxon>
        <taxon>Betaproteobacteria</taxon>
        <taxon>Burkholderiales</taxon>
        <taxon>Alcaligenaceae</taxon>
        <taxon>Paralcaligenes</taxon>
    </lineage>
</organism>
<comment type="catalytic activity">
    <reaction evidence="1 9">
        <text>N-(5-phospho-beta-D-ribosyl)anthranilate = 1-(2-carboxyphenylamino)-1-deoxy-D-ribulose 5-phosphate</text>
        <dbReference type="Rhea" id="RHEA:21540"/>
        <dbReference type="ChEBI" id="CHEBI:18277"/>
        <dbReference type="ChEBI" id="CHEBI:58613"/>
        <dbReference type="EC" id="5.3.1.24"/>
    </reaction>
</comment>
<keyword evidence="6 9" id="KW-0822">Tryptophan biosynthesis</keyword>
<evidence type="ECO:0000256" key="5">
    <source>
        <dbReference type="ARBA" id="ARBA00022605"/>
    </source>
</evidence>
<keyword evidence="12" id="KW-1185">Reference proteome</keyword>
<dbReference type="Gene3D" id="3.20.20.70">
    <property type="entry name" value="Aldolase class I"/>
    <property type="match status" value="1"/>
</dbReference>
<dbReference type="EMBL" id="SMAJ01000002">
    <property type="protein sequence ID" value="TCT10494.1"/>
    <property type="molecule type" value="Genomic_DNA"/>
</dbReference>
<dbReference type="PANTHER" id="PTHR42894:SF1">
    <property type="entry name" value="N-(5'-PHOSPHORIBOSYL)ANTHRANILATE ISOMERASE"/>
    <property type="match status" value="1"/>
</dbReference>
<accession>A0A4R3MA84</accession>
<evidence type="ECO:0000256" key="2">
    <source>
        <dbReference type="ARBA" id="ARBA00004664"/>
    </source>
</evidence>
<dbReference type="Proteomes" id="UP000295525">
    <property type="component" value="Unassembled WGS sequence"/>
</dbReference>
<evidence type="ECO:0000256" key="4">
    <source>
        <dbReference type="ARBA" id="ARBA00022272"/>
    </source>
</evidence>
<proteinExistence type="inferred from homology"/>
<evidence type="ECO:0000256" key="6">
    <source>
        <dbReference type="ARBA" id="ARBA00022822"/>
    </source>
</evidence>
<dbReference type="CDD" id="cd00405">
    <property type="entry name" value="PRAI"/>
    <property type="match status" value="1"/>
</dbReference>
<dbReference type="EC" id="5.3.1.24" evidence="3 9"/>
<evidence type="ECO:0000313" key="12">
    <source>
        <dbReference type="Proteomes" id="UP000295525"/>
    </source>
</evidence>
<dbReference type="GO" id="GO:0004640">
    <property type="term" value="F:phosphoribosylanthranilate isomerase activity"/>
    <property type="evidence" value="ECO:0007669"/>
    <property type="project" value="UniProtKB-UniRule"/>
</dbReference>
<evidence type="ECO:0000256" key="9">
    <source>
        <dbReference type="HAMAP-Rule" id="MF_00135"/>
    </source>
</evidence>
<evidence type="ECO:0000256" key="1">
    <source>
        <dbReference type="ARBA" id="ARBA00001164"/>
    </source>
</evidence>
<dbReference type="HAMAP" id="MF_00135">
    <property type="entry name" value="PRAI"/>
    <property type="match status" value="1"/>
</dbReference>
<dbReference type="AlphaFoldDB" id="A0A4R3MA84"/>
<evidence type="ECO:0000259" key="10">
    <source>
        <dbReference type="Pfam" id="PF00697"/>
    </source>
</evidence>
<keyword evidence="5 9" id="KW-0028">Amino-acid biosynthesis</keyword>
<sequence>MKRTRVKICGLTRAGDVAAAVQAGADAIGLVFYPASARFVSLGQAHSLRAAVPAFVDVVALFVNATREQVQAVIDQVRPDLLQFHGDESPDFCASFHHRYLRAFRLGAPDLDSPEAVLRTCRQFGGAAGWLFDSYSPGYGGSGRTLDPALLQAVRRSPDSRPIILAGGMNPASVAASIQLVQPYAVDVSSGVESSPGIKSAEKIQAFIRAVSEQDRSAL</sequence>
<dbReference type="RefSeq" id="WP_132580060.1">
    <property type="nucleotide sequence ID" value="NZ_SMAJ01000002.1"/>
</dbReference>
<comment type="pathway">
    <text evidence="2 9">Amino-acid biosynthesis; L-tryptophan biosynthesis; L-tryptophan from chorismate: step 3/5.</text>
</comment>
<gene>
    <name evidence="9" type="primary">trpF</name>
    <name evidence="11" type="ORF">EDC26_102456</name>
</gene>